<proteinExistence type="predicted"/>
<dbReference type="AlphaFoldDB" id="A0A444VM66"/>
<dbReference type="RefSeq" id="WP_129653426.1">
    <property type="nucleotide sequence ID" value="NZ_ML142908.1"/>
</dbReference>
<dbReference type="Proteomes" id="UP000290261">
    <property type="component" value="Unassembled WGS sequence"/>
</dbReference>
<protein>
    <submittedName>
        <fullName evidence="1">Uncharacterized protein</fullName>
    </submittedName>
</protein>
<dbReference type="EMBL" id="JJMP01000003">
    <property type="protein sequence ID" value="RYC51863.1"/>
    <property type="molecule type" value="Genomic_DNA"/>
</dbReference>
<name>A0A444VM66_9FLAO</name>
<gene>
    <name evidence="1" type="ORF">DN53_08215</name>
</gene>
<organism evidence="1 2">
    <name type="scientific">Flagellimonas olearia</name>
    <dbReference type="NCBI Taxonomy" id="552546"/>
    <lineage>
        <taxon>Bacteria</taxon>
        <taxon>Pseudomonadati</taxon>
        <taxon>Bacteroidota</taxon>
        <taxon>Flavobacteriia</taxon>
        <taxon>Flavobacteriales</taxon>
        <taxon>Flavobacteriaceae</taxon>
        <taxon>Flagellimonas</taxon>
    </lineage>
</organism>
<evidence type="ECO:0000313" key="2">
    <source>
        <dbReference type="Proteomes" id="UP000290261"/>
    </source>
</evidence>
<reference evidence="1 2" key="1">
    <citation type="submission" date="2014-04" db="EMBL/GenBank/DDBJ databases">
        <title>Whole genome of Muricauda olearia.</title>
        <authorList>
            <person name="Zhang X.-H."/>
            <person name="Tang K."/>
        </authorList>
    </citation>
    <scope>NUCLEOTIDE SEQUENCE [LARGE SCALE GENOMIC DNA]</scope>
    <source>
        <strain evidence="1 2">Th120</strain>
    </source>
</reference>
<sequence length="97" mass="11199">MNKEFEVLQNLTEAQKQEFENDIQQLYAYCYNQTKGELQKLIDVTTNLRLEGEVFLKVTFEFDPNFGVNGKGRITQLSKYPNKLAYEAAVAAEKNLN</sequence>
<evidence type="ECO:0000313" key="1">
    <source>
        <dbReference type="EMBL" id="RYC51863.1"/>
    </source>
</evidence>
<comment type="caution">
    <text evidence="1">The sequence shown here is derived from an EMBL/GenBank/DDBJ whole genome shotgun (WGS) entry which is preliminary data.</text>
</comment>
<accession>A0A444VM66</accession>
<keyword evidence="2" id="KW-1185">Reference proteome</keyword>